<dbReference type="Pfam" id="PF14343">
    <property type="entry name" value="PrcB_C"/>
    <property type="match status" value="1"/>
</dbReference>
<sequence>MKKILLGLFIAIGLTSCDLNDNTDMTTNCGVYENMYFTSYPIDCNYTITSMPTTAGVLVVSSQEKMDSFFTPNATPCTDTSIPSNIDFSTTMLVGIFAGPKSTTGYEIAISSIVENDCEVVVQYYEKEPEEGTDTSATLNNPYDFVLIPKTTKSIYFNRVSEINNYMVVGSFGSLPTQDLYSETDLNIMRYLNVPYGNFELNQFNFQSLTKKGNYTEFLKTVPAEILALNGQTKTYGAPNAADQGGIYFQLIQNGVKTTVFFDTADTADQSTEIIAFKKSLQERMASYE</sequence>
<dbReference type="RefSeq" id="WP_200107345.1">
    <property type="nucleotide sequence ID" value="NZ_JAEHFV010000009.1"/>
</dbReference>
<keyword evidence="3" id="KW-1185">Reference proteome</keyword>
<dbReference type="GO" id="GO:0008233">
    <property type="term" value="F:peptidase activity"/>
    <property type="evidence" value="ECO:0007669"/>
    <property type="project" value="UniProtKB-KW"/>
</dbReference>
<proteinExistence type="predicted"/>
<keyword evidence="2" id="KW-0378">Hydrolase</keyword>
<evidence type="ECO:0000313" key="2">
    <source>
        <dbReference type="EMBL" id="MBK0371219.1"/>
    </source>
</evidence>
<keyword evidence="2" id="KW-0645">Protease</keyword>
<accession>A0A934UL59</accession>
<reference evidence="2" key="1">
    <citation type="submission" date="2020-12" db="EMBL/GenBank/DDBJ databases">
        <title>Bacterial novel species Flavobacterium sp. SE-1-e isolated from soil.</title>
        <authorList>
            <person name="Jung H.-Y."/>
        </authorList>
    </citation>
    <scope>NUCLEOTIDE SEQUENCE</scope>
    <source>
        <strain evidence="2">SE-1-e</strain>
    </source>
</reference>
<comment type="caution">
    <text evidence="2">The sequence shown here is derived from an EMBL/GenBank/DDBJ whole genome shotgun (WGS) entry which is preliminary data.</text>
</comment>
<evidence type="ECO:0000259" key="1">
    <source>
        <dbReference type="Pfam" id="PF14343"/>
    </source>
</evidence>
<gene>
    <name evidence="2" type="ORF">I5M07_15420</name>
</gene>
<name>A0A934UL59_9FLAO</name>
<dbReference type="PROSITE" id="PS51257">
    <property type="entry name" value="PROKAR_LIPOPROTEIN"/>
    <property type="match status" value="1"/>
</dbReference>
<dbReference type="InterPro" id="IPR025748">
    <property type="entry name" value="PrcB_C_dom"/>
</dbReference>
<dbReference type="Proteomes" id="UP000609172">
    <property type="component" value="Unassembled WGS sequence"/>
</dbReference>
<dbReference type="AlphaFoldDB" id="A0A934UL59"/>
<evidence type="ECO:0000313" key="3">
    <source>
        <dbReference type="Proteomes" id="UP000609172"/>
    </source>
</evidence>
<dbReference type="EMBL" id="JAEHFV010000009">
    <property type="protein sequence ID" value="MBK0371219.1"/>
    <property type="molecule type" value="Genomic_DNA"/>
</dbReference>
<organism evidence="2 3">
    <name type="scientific">Flavobacterium agrisoli</name>
    <dbReference type="NCBI Taxonomy" id="2793066"/>
    <lineage>
        <taxon>Bacteria</taxon>
        <taxon>Pseudomonadati</taxon>
        <taxon>Bacteroidota</taxon>
        <taxon>Flavobacteriia</taxon>
        <taxon>Flavobacteriales</taxon>
        <taxon>Flavobacteriaceae</taxon>
        <taxon>Flavobacterium</taxon>
    </lineage>
</organism>
<protein>
    <submittedName>
        <fullName evidence="2">Protease complex subunit PrcB family protein</fullName>
    </submittedName>
</protein>
<feature type="domain" description="PrcB C-terminal" evidence="1">
    <location>
        <begin position="92"/>
        <end position="148"/>
    </location>
</feature>
<dbReference type="GO" id="GO:0006508">
    <property type="term" value="P:proteolysis"/>
    <property type="evidence" value="ECO:0007669"/>
    <property type="project" value="UniProtKB-KW"/>
</dbReference>